<keyword evidence="1" id="KW-0812">Transmembrane</keyword>
<evidence type="ECO:0000313" key="2">
    <source>
        <dbReference type="Ensembl" id="ENSPSNP00000031452.1"/>
    </source>
</evidence>
<organism evidence="2 3">
    <name type="scientific">Phocoena sinus</name>
    <name type="common">Vaquita</name>
    <dbReference type="NCBI Taxonomy" id="42100"/>
    <lineage>
        <taxon>Eukaryota</taxon>
        <taxon>Metazoa</taxon>
        <taxon>Chordata</taxon>
        <taxon>Craniata</taxon>
        <taxon>Vertebrata</taxon>
        <taxon>Euteleostomi</taxon>
        <taxon>Mammalia</taxon>
        <taxon>Eutheria</taxon>
        <taxon>Laurasiatheria</taxon>
        <taxon>Artiodactyla</taxon>
        <taxon>Whippomorpha</taxon>
        <taxon>Cetacea</taxon>
        <taxon>Odontoceti</taxon>
        <taxon>Phocoenidae</taxon>
        <taxon>Phocoena</taxon>
    </lineage>
</organism>
<accession>A0A8C9EG87</accession>
<proteinExistence type="predicted"/>
<keyword evidence="3" id="KW-1185">Reference proteome</keyword>
<reference evidence="2" key="1">
    <citation type="submission" date="2019-08" db="EMBL/GenBank/DDBJ databases">
        <title>Phocoena sinus (Vaquita) genome, mPhoSin1, primary haplotype.</title>
        <authorList>
            <person name="Morin P."/>
            <person name="Mountcastle J."/>
            <person name="Fungtammasan C."/>
            <person name="Rhie A."/>
            <person name="Rojas-Bracho L."/>
            <person name="Smith C.R."/>
            <person name="Taylor B.L."/>
            <person name="Gulland F.M.D."/>
            <person name="Musser W."/>
            <person name="Houck M."/>
            <person name="Haase B."/>
            <person name="Paez S."/>
            <person name="Howe K."/>
            <person name="Torrance J."/>
            <person name="Formenti G."/>
            <person name="Phillippy A."/>
            <person name="Ryder O."/>
            <person name="Jarvis E.D."/>
            <person name="Fedrigo O."/>
        </authorList>
    </citation>
    <scope>NUCLEOTIDE SEQUENCE [LARGE SCALE GENOMIC DNA]</scope>
</reference>
<name>A0A8C9EG87_PHOSS</name>
<protein>
    <submittedName>
        <fullName evidence="2">Uncharacterized protein</fullName>
    </submittedName>
</protein>
<sequence length="125" mass="13855">MDWHPPPYCLVHVQLFLVCYFVFVPFLLIMALYLLHIKRLCSLREQVLQGEYPQLGKPEALFTSVVTAAKCISLHAASARCIVGTVKVGTGVRPPLRALGQVSSPRLPEAEMKALPNSTQHMVSI</sequence>
<evidence type="ECO:0000256" key="1">
    <source>
        <dbReference type="SAM" id="Phobius"/>
    </source>
</evidence>
<keyword evidence="1" id="KW-0472">Membrane</keyword>
<dbReference type="AlphaFoldDB" id="A0A8C9EG87"/>
<reference evidence="2" key="3">
    <citation type="submission" date="2025-09" db="UniProtKB">
        <authorList>
            <consortium name="Ensembl"/>
        </authorList>
    </citation>
    <scope>IDENTIFICATION</scope>
</reference>
<feature type="transmembrane region" description="Helical" evidence="1">
    <location>
        <begin position="12"/>
        <end position="35"/>
    </location>
</feature>
<dbReference type="Ensembl" id="ENSPSNT00000035283.1">
    <property type="protein sequence ID" value="ENSPSNP00000031452.1"/>
    <property type="gene ID" value="ENSPSNG00000022651.1"/>
</dbReference>
<dbReference type="Proteomes" id="UP000694554">
    <property type="component" value="Chromosome 10"/>
</dbReference>
<keyword evidence="1" id="KW-1133">Transmembrane helix</keyword>
<reference evidence="2" key="2">
    <citation type="submission" date="2025-08" db="UniProtKB">
        <authorList>
            <consortium name="Ensembl"/>
        </authorList>
    </citation>
    <scope>IDENTIFICATION</scope>
</reference>
<evidence type="ECO:0000313" key="3">
    <source>
        <dbReference type="Proteomes" id="UP000694554"/>
    </source>
</evidence>